<keyword evidence="12" id="KW-0624">Polysaccharide degradation</keyword>
<comment type="similarity">
    <text evidence="13">Belongs to the polysaccharide monooxygenase AA9 family.</text>
</comment>
<keyword evidence="6" id="KW-0136">Cellulose degradation</keyword>
<keyword evidence="9" id="KW-0503">Monooxygenase</keyword>
<evidence type="ECO:0000256" key="6">
    <source>
        <dbReference type="ARBA" id="ARBA00023001"/>
    </source>
</evidence>
<evidence type="ECO:0000256" key="13">
    <source>
        <dbReference type="ARBA" id="ARBA00044502"/>
    </source>
</evidence>
<evidence type="ECO:0000256" key="12">
    <source>
        <dbReference type="ARBA" id="ARBA00023326"/>
    </source>
</evidence>
<keyword evidence="10" id="KW-1015">Disulfide bond</keyword>
<dbReference type="InterPro" id="IPR005103">
    <property type="entry name" value="AA9_LPMO"/>
</dbReference>
<evidence type="ECO:0000313" key="18">
    <source>
        <dbReference type="EMBL" id="TEB27401.1"/>
    </source>
</evidence>
<evidence type="ECO:0000259" key="17">
    <source>
        <dbReference type="Pfam" id="PF03443"/>
    </source>
</evidence>
<sequence>MPNFGALSLLAATALLFLQRGSAHYIFRNVILHTPFLNTSDATRIPKFSYPVYDLDSNDIRCNVPNLNAQAKLTLPIEAGSAMYLGKVPEGETSATWDGSGKQWFKVGSNAIGPEPFQALPVVPVLTLFQIKHWGGSGDRNPKAIDKMWTFETYYENTLNFSIPAEVPSGEYLLRVEHIGIHSSSPEFFVSCAQIKVVNGGNDPSLHYYVWEPVPGFVYKVPGPDVWPAGGA</sequence>
<dbReference type="EMBL" id="QPFP01000040">
    <property type="protein sequence ID" value="TEB27401.1"/>
    <property type="molecule type" value="Genomic_DNA"/>
</dbReference>
<evidence type="ECO:0000256" key="3">
    <source>
        <dbReference type="ARBA" id="ARBA00022525"/>
    </source>
</evidence>
<reference evidence="18 19" key="1">
    <citation type="journal article" date="2019" name="Nat. Ecol. Evol.">
        <title>Megaphylogeny resolves global patterns of mushroom evolution.</title>
        <authorList>
            <person name="Varga T."/>
            <person name="Krizsan K."/>
            <person name="Foldi C."/>
            <person name="Dima B."/>
            <person name="Sanchez-Garcia M."/>
            <person name="Sanchez-Ramirez S."/>
            <person name="Szollosi G.J."/>
            <person name="Szarkandi J.G."/>
            <person name="Papp V."/>
            <person name="Albert L."/>
            <person name="Andreopoulos W."/>
            <person name="Angelini C."/>
            <person name="Antonin V."/>
            <person name="Barry K.W."/>
            <person name="Bougher N.L."/>
            <person name="Buchanan P."/>
            <person name="Buyck B."/>
            <person name="Bense V."/>
            <person name="Catcheside P."/>
            <person name="Chovatia M."/>
            <person name="Cooper J."/>
            <person name="Damon W."/>
            <person name="Desjardin D."/>
            <person name="Finy P."/>
            <person name="Geml J."/>
            <person name="Haridas S."/>
            <person name="Hughes K."/>
            <person name="Justo A."/>
            <person name="Karasinski D."/>
            <person name="Kautmanova I."/>
            <person name="Kiss B."/>
            <person name="Kocsube S."/>
            <person name="Kotiranta H."/>
            <person name="LaButti K.M."/>
            <person name="Lechner B.E."/>
            <person name="Liimatainen K."/>
            <person name="Lipzen A."/>
            <person name="Lukacs Z."/>
            <person name="Mihaltcheva S."/>
            <person name="Morgado L.N."/>
            <person name="Niskanen T."/>
            <person name="Noordeloos M.E."/>
            <person name="Ohm R.A."/>
            <person name="Ortiz-Santana B."/>
            <person name="Ovrebo C."/>
            <person name="Racz N."/>
            <person name="Riley R."/>
            <person name="Savchenko A."/>
            <person name="Shiryaev A."/>
            <person name="Soop K."/>
            <person name="Spirin V."/>
            <person name="Szebenyi C."/>
            <person name="Tomsovsky M."/>
            <person name="Tulloss R.E."/>
            <person name="Uehling J."/>
            <person name="Grigoriev I.V."/>
            <person name="Vagvolgyi C."/>
            <person name="Papp T."/>
            <person name="Martin F.M."/>
            <person name="Miettinen O."/>
            <person name="Hibbett D.S."/>
            <person name="Nagy L.G."/>
        </authorList>
    </citation>
    <scope>NUCLEOTIDE SEQUENCE [LARGE SCALE GENOMIC DNA]</scope>
    <source>
        <strain evidence="18 19">FP101781</strain>
    </source>
</reference>
<evidence type="ECO:0000256" key="7">
    <source>
        <dbReference type="ARBA" id="ARBA00023002"/>
    </source>
</evidence>
<organism evidence="18 19">
    <name type="scientific">Coprinellus micaceus</name>
    <name type="common">Glistening ink-cap mushroom</name>
    <name type="synonym">Coprinus micaceus</name>
    <dbReference type="NCBI Taxonomy" id="71717"/>
    <lineage>
        <taxon>Eukaryota</taxon>
        <taxon>Fungi</taxon>
        <taxon>Dikarya</taxon>
        <taxon>Basidiomycota</taxon>
        <taxon>Agaricomycotina</taxon>
        <taxon>Agaricomycetes</taxon>
        <taxon>Agaricomycetidae</taxon>
        <taxon>Agaricales</taxon>
        <taxon>Agaricineae</taxon>
        <taxon>Psathyrellaceae</taxon>
        <taxon>Coprinellus</taxon>
    </lineage>
</organism>
<dbReference type="AlphaFoldDB" id="A0A4Y7T096"/>
<gene>
    <name evidence="18" type="ORF">FA13DRAFT_1794799</name>
</gene>
<keyword evidence="8" id="KW-0186">Copper</keyword>
<keyword evidence="19" id="KW-1185">Reference proteome</keyword>
<dbReference type="GO" id="GO:0030245">
    <property type="term" value="P:cellulose catabolic process"/>
    <property type="evidence" value="ECO:0007669"/>
    <property type="project" value="UniProtKB-KW"/>
</dbReference>
<evidence type="ECO:0000256" key="8">
    <source>
        <dbReference type="ARBA" id="ARBA00023008"/>
    </source>
</evidence>
<keyword evidence="11" id="KW-0119">Carbohydrate metabolism</keyword>
<comment type="caution">
    <text evidence="18">The sequence shown here is derived from an EMBL/GenBank/DDBJ whole genome shotgun (WGS) entry which is preliminary data.</text>
</comment>
<dbReference type="STRING" id="71717.A0A4Y7T096"/>
<feature type="chain" id="PRO_5021453386" description="lytic cellulose monooxygenase (C4-dehydrogenating)" evidence="16">
    <location>
        <begin position="24"/>
        <end position="232"/>
    </location>
</feature>
<keyword evidence="5 16" id="KW-0732">Signal</keyword>
<evidence type="ECO:0000256" key="5">
    <source>
        <dbReference type="ARBA" id="ARBA00022729"/>
    </source>
</evidence>
<dbReference type="Gene3D" id="2.70.50.70">
    <property type="match status" value="1"/>
</dbReference>
<keyword evidence="4" id="KW-0479">Metal-binding</keyword>
<evidence type="ECO:0000256" key="2">
    <source>
        <dbReference type="ARBA" id="ARBA00004613"/>
    </source>
</evidence>
<evidence type="ECO:0000313" key="19">
    <source>
        <dbReference type="Proteomes" id="UP000298030"/>
    </source>
</evidence>
<dbReference type="GO" id="GO:0046872">
    <property type="term" value="F:metal ion binding"/>
    <property type="evidence" value="ECO:0007669"/>
    <property type="project" value="UniProtKB-KW"/>
</dbReference>
<comment type="cofactor">
    <cofactor evidence="1">
        <name>Cu(2+)</name>
        <dbReference type="ChEBI" id="CHEBI:29036"/>
    </cofactor>
</comment>
<dbReference type="OrthoDB" id="3496539at2759"/>
<dbReference type="EC" id="1.14.99.56" evidence="15"/>
<dbReference type="PANTHER" id="PTHR33353:SF10">
    <property type="entry name" value="ENDO-BETA-1,4-GLUCANASE D"/>
    <property type="match status" value="1"/>
</dbReference>
<dbReference type="GO" id="GO:0004497">
    <property type="term" value="F:monooxygenase activity"/>
    <property type="evidence" value="ECO:0007669"/>
    <property type="project" value="UniProtKB-KW"/>
</dbReference>
<comment type="catalytic activity">
    <reaction evidence="14">
        <text>[(1-&gt;4)-beta-D-glucosyl]n+m + reduced acceptor + O2 = 4-dehydro-beta-D-glucosyl-[(1-&gt;4)-beta-D-glucosyl]n-1 + [(1-&gt;4)-beta-D-glucosyl]m + acceptor + H2O.</text>
        <dbReference type="EC" id="1.14.99.56"/>
    </reaction>
</comment>
<name>A0A4Y7T096_COPMI</name>
<evidence type="ECO:0000256" key="4">
    <source>
        <dbReference type="ARBA" id="ARBA00022723"/>
    </source>
</evidence>
<evidence type="ECO:0000256" key="11">
    <source>
        <dbReference type="ARBA" id="ARBA00023277"/>
    </source>
</evidence>
<feature type="signal peptide" evidence="16">
    <location>
        <begin position="1"/>
        <end position="23"/>
    </location>
</feature>
<evidence type="ECO:0000256" key="15">
    <source>
        <dbReference type="ARBA" id="ARBA00047174"/>
    </source>
</evidence>
<protein>
    <recommendedName>
        <fullName evidence="15">lytic cellulose monooxygenase (C4-dehydrogenating)</fullName>
        <ecNumber evidence="15">1.14.99.56</ecNumber>
    </recommendedName>
</protein>
<keyword evidence="7" id="KW-0560">Oxidoreductase</keyword>
<evidence type="ECO:0000256" key="14">
    <source>
        <dbReference type="ARBA" id="ARBA00045077"/>
    </source>
</evidence>
<proteinExistence type="inferred from homology"/>
<dbReference type="PANTHER" id="PTHR33353">
    <property type="entry name" value="PUTATIVE (AFU_ORTHOLOGUE AFUA_1G12560)-RELATED"/>
    <property type="match status" value="1"/>
</dbReference>
<dbReference type="InterPro" id="IPR049892">
    <property type="entry name" value="AA9"/>
</dbReference>
<evidence type="ECO:0000256" key="1">
    <source>
        <dbReference type="ARBA" id="ARBA00001973"/>
    </source>
</evidence>
<comment type="subcellular location">
    <subcellularLocation>
        <location evidence="2">Secreted</location>
    </subcellularLocation>
</comment>
<evidence type="ECO:0000256" key="9">
    <source>
        <dbReference type="ARBA" id="ARBA00023033"/>
    </source>
</evidence>
<feature type="domain" description="Auxiliary Activity family 9 catalytic" evidence="17">
    <location>
        <begin position="50"/>
        <end position="204"/>
    </location>
</feature>
<dbReference type="GO" id="GO:0005576">
    <property type="term" value="C:extracellular region"/>
    <property type="evidence" value="ECO:0007669"/>
    <property type="project" value="UniProtKB-SubCell"/>
</dbReference>
<keyword evidence="3" id="KW-0964">Secreted</keyword>
<dbReference type="Proteomes" id="UP000298030">
    <property type="component" value="Unassembled WGS sequence"/>
</dbReference>
<accession>A0A4Y7T096</accession>
<dbReference type="Pfam" id="PF03443">
    <property type="entry name" value="AA9"/>
    <property type="match status" value="1"/>
</dbReference>
<evidence type="ECO:0000256" key="10">
    <source>
        <dbReference type="ARBA" id="ARBA00023157"/>
    </source>
</evidence>
<evidence type="ECO:0000256" key="16">
    <source>
        <dbReference type="SAM" id="SignalP"/>
    </source>
</evidence>